<dbReference type="STRING" id="633440.SAMN05421869_102179"/>
<dbReference type="GO" id="GO:0016020">
    <property type="term" value="C:membrane"/>
    <property type="evidence" value="ECO:0007669"/>
    <property type="project" value="UniProtKB-SubCell"/>
</dbReference>
<evidence type="ECO:0000256" key="1">
    <source>
        <dbReference type="ARBA" id="ARBA00004167"/>
    </source>
</evidence>
<keyword evidence="4" id="KW-0472">Membrane</keyword>
<reference evidence="6 7" key="1">
    <citation type="submission" date="2016-10" db="EMBL/GenBank/DDBJ databases">
        <authorList>
            <person name="de Groot N.N."/>
        </authorList>
    </citation>
    <scope>NUCLEOTIDE SEQUENCE [LARGE SCALE GENOMIC DNA]</scope>
    <source>
        <strain evidence="6 7">CGMCC 4.6533</strain>
    </source>
</reference>
<dbReference type="EMBL" id="FNDJ01000002">
    <property type="protein sequence ID" value="SDH39532.1"/>
    <property type="molecule type" value="Genomic_DNA"/>
</dbReference>
<dbReference type="PANTHER" id="PTHR30168:SF0">
    <property type="entry name" value="INNER MEMBRANE PROTEIN"/>
    <property type="match status" value="1"/>
</dbReference>
<keyword evidence="2" id="KW-0812">Transmembrane</keyword>
<evidence type="ECO:0000256" key="4">
    <source>
        <dbReference type="ARBA" id="ARBA00023136"/>
    </source>
</evidence>
<gene>
    <name evidence="6" type="ORF">SAMN05421869_102179</name>
</gene>
<evidence type="ECO:0008006" key="8">
    <source>
        <dbReference type="Google" id="ProtNLM"/>
    </source>
</evidence>
<dbReference type="PANTHER" id="PTHR30168">
    <property type="entry name" value="PUTATIVE MEMBRANE PROTEIN YPFJ"/>
    <property type="match status" value="1"/>
</dbReference>
<keyword evidence="5" id="KW-0732">Signal</keyword>
<accession>A0A1G8C237</accession>
<name>A0A1G8C237_9ACTN</name>
<comment type="subcellular location">
    <subcellularLocation>
        <location evidence="1">Membrane</location>
        <topology evidence="1">Single-pass membrane protein</topology>
    </subcellularLocation>
</comment>
<evidence type="ECO:0000313" key="7">
    <source>
        <dbReference type="Proteomes" id="UP000199202"/>
    </source>
</evidence>
<proteinExistence type="predicted"/>
<dbReference type="InterPro" id="IPR007343">
    <property type="entry name" value="Uncharacterised_pept_Zn_put"/>
</dbReference>
<organism evidence="6 7">
    <name type="scientific">Nonomuraea jiangxiensis</name>
    <dbReference type="NCBI Taxonomy" id="633440"/>
    <lineage>
        <taxon>Bacteria</taxon>
        <taxon>Bacillati</taxon>
        <taxon>Actinomycetota</taxon>
        <taxon>Actinomycetes</taxon>
        <taxon>Streptosporangiales</taxon>
        <taxon>Streptosporangiaceae</taxon>
        <taxon>Nonomuraea</taxon>
    </lineage>
</organism>
<dbReference type="AlphaFoldDB" id="A0A1G8C237"/>
<evidence type="ECO:0000256" key="3">
    <source>
        <dbReference type="ARBA" id="ARBA00022989"/>
    </source>
</evidence>
<feature type="chain" id="PRO_5011620770" description="Neutral zinc metallopeptidase" evidence="5">
    <location>
        <begin position="20"/>
        <end position="244"/>
    </location>
</feature>
<evidence type="ECO:0000256" key="2">
    <source>
        <dbReference type="ARBA" id="ARBA00022692"/>
    </source>
</evidence>
<sequence>MAAAACLLAGVFVPGPAAAAMRTPRAGLAAEMTGESAPWTCEIPPIRAGSVASLRAFHRAMAACADGFWAARFAAAGQPYSPPGVTITTGGDSVCGEITGTGAQYCPVQRTIAIRILKQDLRDPFRMNIAHSVAHEWGHHVQQLIGVLDAQNALYWPASESARSLLSHRLEMQAECLAGVFYSAALESIDPGISWEEWIEAVRGADESEIHGKPRNLASWQDRGYHGGAVGFCNTWTARESKIR</sequence>
<keyword evidence="3" id="KW-1133">Transmembrane helix</keyword>
<protein>
    <recommendedName>
        <fullName evidence="8">Neutral zinc metallopeptidase</fullName>
    </recommendedName>
</protein>
<dbReference type="Pfam" id="PF04228">
    <property type="entry name" value="Zn_peptidase"/>
    <property type="match status" value="1"/>
</dbReference>
<feature type="signal peptide" evidence="5">
    <location>
        <begin position="1"/>
        <end position="19"/>
    </location>
</feature>
<keyword evidence="7" id="KW-1185">Reference proteome</keyword>
<evidence type="ECO:0000256" key="5">
    <source>
        <dbReference type="SAM" id="SignalP"/>
    </source>
</evidence>
<evidence type="ECO:0000313" key="6">
    <source>
        <dbReference type="EMBL" id="SDH39532.1"/>
    </source>
</evidence>
<dbReference type="Proteomes" id="UP000199202">
    <property type="component" value="Unassembled WGS sequence"/>
</dbReference>